<keyword evidence="2" id="KW-0001">2Fe-2S</keyword>
<dbReference type="InterPro" id="IPR015879">
    <property type="entry name" value="Ring_hydroxy_dOase_asu_C_dom"/>
</dbReference>
<keyword evidence="11" id="KW-1185">Reference proteome</keyword>
<evidence type="ECO:0000256" key="8">
    <source>
        <dbReference type="ARBA" id="ARBA00023027"/>
    </source>
</evidence>
<keyword evidence="7" id="KW-0411">Iron-sulfur</keyword>
<protein>
    <recommendedName>
        <fullName evidence="9">Rieske domain-containing protein</fullName>
    </recommendedName>
</protein>
<accession>A0A2S6NIY3</accession>
<evidence type="ECO:0000256" key="7">
    <source>
        <dbReference type="ARBA" id="ARBA00023014"/>
    </source>
</evidence>
<evidence type="ECO:0000256" key="3">
    <source>
        <dbReference type="ARBA" id="ARBA00022723"/>
    </source>
</evidence>
<evidence type="ECO:0000313" key="11">
    <source>
        <dbReference type="Proteomes" id="UP000239724"/>
    </source>
</evidence>
<gene>
    <name evidence="10" type="ORF">CCS01_10035</name>
</gene>
<organism evidence="10 11">
    <name type="scientific">Rhodopila globiformis</name>
    <name type="common">Rhodopseudomonas globiformis</name>
    <dbReference type="NCBI Taxonomy" id="1071"/>
    <lineage>
        <taxon>Bacteria</taxon>
        <taxon>Pseudomonadati</taxon>
        <taxon>Pseudomonadota</taxon>
        <taxon>Alphaproteobacteria</taxon>
        <taxon>Acetobacterales</taxon>
        <taxon>Acetobacteraceae</taxon>
        <taxon>Rhodopila</taxon>
    </lineage>
</organism>
<keyword evidence="6" id="KW-0408">Iron</keyword>
<comment type="similarity">
    <text evidence="1">Belongs to the bacterial ring-hydroxylating dioxygenase alpha subunit family.</text>
</comment>
<dbReference type="SUPFAM" id="SSF50022">
    <property type="entry name" value="ISP domain"/>
    <property type="match status" value="1"/>
</dbReference>
<evidence type="ECO:0000256" key="5">
    <source>
        <dbReference type="ARBA" id="ARBA00023002"/>
    </source>
</evidence>
<evidence type="ECO:0000313" key="10">
    <source>
        <dbReference type="EMBL" id="PPQ34643.1"/>
    </source>
</evidence>
<dbReference type="PANTHER" id="PTHR43756:SF1">
    <property type="entry name" value="3-PHENYLPROPIONATE_CINNAMIC ACID DIOXYGENASE SUBUNIT ALPHA"/>
    <property type="match status" value="1"/>
</dbReference>
<dbReference type="PROSITE" id="PS51296">
    <property type="entry name" value="RIESKE"/>
    <property type="match status" value="1"/>
</dbReference>
<dbReference type="InterPro" id="IPR036922">
    <property type="entry name" value="Rieske_2Fe-2S_sf"/>
</dbReference>
<dbReference type="PRINTS" id="PR00090">
    <property type="entry name" value="RNGDIOXGNASE"/>
</dbReference>
<evidence type="ECO:0000256" key="1">
    <source>
        <dbReference type="ARBA" id="ARBA00008751"/>
    </source>
</evidence>
<dbReference type="GO" id="GO:0051213">
    <property type="term" value="F:dioxygenase activity"/>
    <property type="evidence" value="ECO:0007669"/>
    <property type="project" value="UniProtKB-KW"/>
</dbReference>
<dbReference type="Proteomes" id="UP000239724">
    <property type="component" value="Unassembled WGS sequence"/>
</dbReference>
<feature type="domain" description="Rieske" evidence="9">
    <location>
        <begin position="64"/>
        <end position="174"/>
    </location>
</feature>
<sequence length="469" mass="53610">MTPRRPLLIRLDPCYADRGRKNPDMGTTRKHAVIDPATGKIDRGIFSDRAIYDEEMEKIFGRAWLMIGHESLVPGPDDYFHTYMGEDPVILTRDGQGRLHALLNMCRHRGNRVVRCDDGNAKRFMCAYHGWTYRNDGSLEHVPGKSEAYYDALDFASLGLIEAHVETYAGLIFATWAKDAPGLEAYLGDARWYLDTVFNRRDGGMQALGPTKWLEPANWKTMVDNCSDNYHVPTSHLSSAAVQSRFLGRPRLSHDDQFRSPNKHVFVNGHAITFRDADDNQPRYMHGVSTETMRLFEDYHRATTPEVERRLGTLRARRVQLGNHSIFPNGILGFRLALPRGPLKTEFWHFVLLERDAPEELKRVIRIGSQANNGAAGMFEQDDVDNWRQVTEASTSRFARRHKQDLSMGVGHAGPHPDYPGLVSERYISENNQRLFYMRWEQFMNADSWAGIPLDPIRARFDGTATMRG</sequence>
<dbReference type="Pfam" id="PF00848">
    <property type="entry name" value="Ring_hydroxyl_A"/>
    <property type="match status" value="1"/>
</dbReference>
<dbReference type="PANTHER" id="PTHR43756">
    <property type="entry name" value="CHOLINE MONOOXYGENASE, CHLOROPLASTIC"/>
    <property type="match status" value="1"/>
</dbReference>
<dbReference type="AlphaFoldDB" id="A0A2S6NIY3"/>
<keyword evidence="8" id="KW-0520">NAD</keyword>
<evidence type="ECO:0000256" key="4">
    <source>
        <dbReference type="ARBA" id="ARBA00022964"/>
    </source>
</evidence>
<dbReference type="Pfam" id="PF00355">
    <property type="entry name" value="Rieske"/>
    <property type="match status" value="1"/>
</dbReference>
<reference evidence="10 11" key="1">
    <citation type="journal article" date="2018" name="Arch. Microbiol.">
        <title>New insights into the metabolic potential of the phototrophic purple bacterium Rhodopila globiformis DSM 161(T) from its draft genome sequence and evidence for a vanadium-dependent nitrogenase.</title>
        <authorList>
            <person name="Imhoff J.F."/>
            <person name="Rahn T."/>
            <person name="Kunzel S."/>
            <person name="Neulinger S.C."/>
        </authorList>
    </citation>
    <scope>NUCLEOTIDE SEQUENCE [LARGE SCALE GENOMIC DNA]</scope>
    <source>
        <strain evidence="10 11">DSM 161</strain>
    </source>
</reference>
<dbReference type="EMBL" id="NHRY01000096">
    <property type="protein sequence ID" value="PPQ34643.1"/>
    <property type="molecule type" value="Genomic_DNA"/>
</dbReference>
<name>A0A2S6NIY3_RHOGL</name>
<evidence type="ECO:0000259" key="9">
    <source>
        <dbReference type="PROSITE" id="PS51296"/>
    </source>
</evidence>
<dbReference type="GO" id="GO:0051537">
    <property type="term" value="F:2 iron, 2 sulfur cluster binding"/>
    <property type="evidence" value="ECO:0007669"/>
    <property type="project" value="UniProtKB-KW"/>
</dbReference>
<keyword evidence="3" id="KW-0479">Metal-binding</keyword>
<dbReference type="GO" id="GO:0005506">
    <property type="term" value="F:iron ion binding"/>
    <property type="evidence" value="ECO:0007669"/>
    <property type="project" value="InterPro"/>
</dbReference>
<evidence type="ECO:0000256" key="2">
    <source>
        <dbReference type="ARBA" id="ARBA00022714"/>
    </source>
</evidence>
<dbReference type="PROSITE" id="PS00570">
    <property type="entry name" value="RING_HYDROXYL_ALPHA"/>
    <property type="match status" value="1"/>
</dbReference>
<dbReference type="Gene3D" id="2.102.10.10">
    <property type="entry name" value="Rieske [2Fe-2S] iron-sulphur domain"/>
    <property type="match status" value="1"/>
</dbReference>
<proteinExistence type="inferred from homology"/>
<keyword evidence="4" id="KW-0223">Dioxygenase</keyword>
<dbReference type="InterPro" id="IPR001663">
    <property type="entry name" value="Rng_hydr_dOase-A"/>
</dbReference>
<dbReference type="InterPro" id="IPR017941">
    <property type="entry name" value="Rieske_2Fe-2S"/>
</dbReference>
<evidence type="ECO:0000256" key="6">
    <source>
        <dbReference type="ARBA" id="ARBA00023004"/>
    </source>
</evidence>
<keyword evidence="5" id="KW-0560">Oxidoreductase</keyword>
<comment type="caution">
    <text evidence="10">The sequence shown here is derived from an EMBL/GenBank/DDBJ whole genome shotgun (WGS) entry which is preliminary data.</text>
</comment>
<dbReference type="InterPro" id="IPR015881">
    <property type="entry name" value="ARHD_Rieske_2Fe_2S"/>
</dbReference>
<dbReference type="Gene3D" id="3.90.380.10">
    <property type="entry name" value="Naphthalene 1,2-dioxygenase Alpha Subunit, Chain A, domain 1"/>
    <property type="match status" value="1"/>
</dbReference>
<dbReference type="SUPFAM" id="SSF55961">
    <property type="entry name" value="Bet v1-like"/>
    <property type="match status" value="1"/>
</dbReference>